<dbReference type="AlphaFoldDB" id="A0A9N9S6A1"/>
<feature type="signal peptide" evidence="1">
    <location>
        <begin position="1"/>
        <end position="20"/>
    </location>
</feature>
<gene>
    <name evidence="2" type="ORF">CHIRRI_LOCUS13742</name>
</gene>
<organism evidence="2 3">
    <name type="scientific">Chironomus riparius</name>
    <dbReference type="NCBI Taxonomy" id="315576"/>
    <lineage>
        <taxon>Eukaryota</taxon>
        <taxon>Metazoa</taxon>
        <taxon>Ecdysozoa</taxon>
        <taxon>Arthropoda</taxon>
        <taxon>Hexapoda</taxon>
        <taxon>Insecta</taxon>
        <taxon>Pterygota</taxon>
        <taxon>Neoptera</taxon>
        <taxon>Endopterygota</taxon>
        <taxon>Diptera</taxon>
        <taxon>Nematocera</taxon>
        <taxon>Chironomoidea</taxon>
        <taxon>Chironomidae</taxon>
        <taxon>Chironominae</taxon>
        <taxon>Chironomus</taxon>
    </lineage>
</organism>
<reference evidence="2" key="1">
    <citation type="submission" date="2022-01" db="EMBL/GenBank/DDBJ databases">
        <authorList>
            <person name="King R."/>
        </authorList>
    </citation>
    <scope>NUCLEOTIDE SEQUENCE</scope>
</reference>
<name>A0A9N9S6A1_9DIPT</name>
<evidence type="ECO:0000256" key="1">
    <source>
        <dbReference type="SAM" id="SignalP"/>
    </source>
</evidence>
<reference evidence="2" key="2">
    <citation type="submission" date="2022-10" db="EMBL/GenBank/DDBJ databases">
        <authorList>
            <consortium name="ENA_rothamsted_submissions"/>
            <consortium name="culmorum"/>
            <person name="King R."/>
        </authorList>
    </citation>
    <scope>NUCLEOTIDE SEQUENCE</scope>
</reference>
<keyword evidence="1" id="KW-0732">Signal</keyword>
<feature type="chain" id="PRO_5040287907" evidence="1">
    <location>
        <begin position="21"/>
        <end position="155"/>
    </location>
</feature>
<protein>
    <submittedName>
        <fullName evidence="2">Uncharacterized protein</fullName>
    </submittedName>
</protein>
<dbReference type="EMBL" id="OU895880">
    <property type="protein sequence ID" value="CAG9810930.1"/>
    <property type="molecule type" value="Genomic_DNA"/>
</dbReference>
<evidence type="ECO:0000313" key="3">
    <source>
        <dbReference type="Proteomes" id="UP001153620"/>
    </source>
</evidence>
<dbReference type="Proteomes" id="UP001153620">
    <property type="component" value="Chromosome 4"/>
</dbReference>
<sequence length="155" mass="17476">MKKIAIFALKFILIAELSDSKITVTDDPVFCGEHLDAINNFSSEFFTTVSSQTELCALYFVNLKDKSQFTDEEKKLKAGNFMNLTEDTIGDAYSELILKVAQELELDSESLEQNLDSEFEGRGLGSCAYANIKAAKIEAESRLDKLRELYYETKN</sequence>
<proteinExistence type="predicted"/>
<accession>A0A9N9S6A1</accession>
<evidence type="ECO:0000313" key="2">
    <source>
        <dbReference type="EMBL" id="CAG9810930.1"/>
    </source>
</evidence>
<keyword evidence="3" id="KW-1185">Reference proteome</keyword>